<evidence type="ECO:0000259" key="20">
    <source>
        <dbReference type="PROSITE" id="PS51987"/>
    </source>
</evidence>
<dbReference type="GO" id="GO:0005737">
    <property type="term" value="C:cytoplasm"/>
    <property type="evidence" value="ECO:0007669"/>
    <property type="project" value="UniProtKB-SubCell"/>
</dbReference>
<dbReference type="Proteomes" id="UP000029859">
    <property type="component" value="Unassembled WGS sequence"/>
</dbReference>
<dbReference type="InterPro" id="IPR008146">
    <property type="entry name" value="Gln_synth_cat_dom"/>
</dbReference>
<dbReference type="InterPro" id="IPR008147">
    <property type="entry name" value="Gln_synt_N"/>
</dbReference>
<feature type="binding site" evidence="14">
    <location>
        <position position="331"/>
    </location>
    <ligand>
        <name>Mg(2+)</name>
        <dbReference type="ChEBI" id="CHEBI:18420"/>
        <label>1</label>
    </ligand>
</feature>
<evidence type="ECO:0000256" key="17">
    <source>
        <dbReference type="RuleBase" id="RU000385"/>
    </source>
</evidence>
<evidence type="ECO:0000256" key="9">
    <source>
        <dbReference type="ARBA" id="ARBA00022840"/>
    </source>
</evidence>
<dbReference type="GO" id="GO:0016020">
    <property type="term" value="C:membrane"/>
    <property type="evidence" value="ECO:0007669"/>
    <property type="project" value="TreeGrafter"/>
</dbReference>
<dbReference type="Pfam" id="PF03951">
    <property type="entry name" value="Gln-synt_N"/>
    <property type="match status" value="1"/>
</dbReference>
<comment type="caution">
    <text evidence="21">The sequence shown here is derived from an EMBL/GenBank/DDBJ whole genome shotgun (WGS) entry which is preliminary data.</text>
</comment>
<comment type="catalytic activity">
    <reaction evidence="11 18">
        <text>L-glutamate + NH4(+) + ATP = L-glutamine + ADP + phosphate + H(+)</text>
        <dbReference type="Rhea" id="RHEA:16169"/>
        <dbReference type="ChEBI" id="CHEBI:15378"/>
        <dbReference type="ChEBI" id="CHEBI:28938"/>
        <dbReference type="ChEBI" id="CHEBI:29985"/>
        <dbReference type="ChEBI" id="CHEBI:30616"/>
        <dbReference type="ChEBI" id="CHEBI:43474"/>
        <dbReference type="ChEBI" id="CHEBI:58359"/>
        <dbReference type="ChEBI" id="CHEBI:456216"/>
        <dbReference type="EC" id="6.3.1.2"/>
    </reaction>
</comment>
<reference evidence="21 22" key="1">
    <citation type="submission" date="2014-09" db="EMBL/GenBank/DDBJ databases">
        <title>Draft genome sequence of an obligately methylotrophic methanogen, Methanococcoides methylutens, isolated from marine sediment.</title>
        <authorList>
            <person name="Guan Y."/>
            <person name="Ngugi D.K."/>
            <person name="Blom J."/>
            <person name="Ali S."/>
            <person name="Ferry J.G."/>
            <person name="Stingl U."/>
        </authorList>
    </citation>
    <scope>NUCLEOTIDE SEQUENCE [LARGE SCALE GENOMIC DNA]</scope>
    <source>
        <strain evidence="21 22">DSM 2657</strain>
    </source>
</reference>
<dbReference type="FunFam" id="3.30.590.10:FF:000003">
    <property type="entry name" value="Glutamine synthetase 2"/>
    <property type="match status" value="1"/>
</dbReference>
<dbReference type="EC" id="6.3.1.2" evidence="3 18"/>
<dbReference type="InterPro" id="IPR027302">
    <property type="entry name" value="Gln_synth_N_conserv_site"/>
</dbReference>
<dbReference type="SUPFAM" id="SSF55931">
    <property type="entry name" value="Glutamine synthetase/guanido kinase"/>
    <property type="match status" value="1"/>
</dbReference>
<evidence type="ECO:0000256" key="3">
    <source>
        <dbReference type="ARBA" id="ARBA00012937"/>
    </source>
</evidence>
<keyword evidence="10 14" id="KW-0460">Magnesium</keyword>
<feature type="binding site" evidence="12">
    <location>
        <position position="333"/>
    </location>
    <ligand>
        <name>L-glutamate</name>
        <dbReference type="ChEBI" id="CHEBI:29985"/>
    </ligand>
</feature>
<dbReference type="PANTHER" id="PTHR43407:SF1">
    <property type="entry name" value="LENGSIN"/>
    <property type="match status" value="1"/>
</dbReference>
<keyword evidence="22" id="KW-1185">Reference proteome</keyword>
<comment type="cofactor">
    <cofactor evidence="14">
        <name>Mg(2+)</name>
        <dbReference type="ChEBI" id="CHEBI:18420"/>
    </cofactor>
    <text evidence="14">Binds 2 Mg(2+) ions per subunit.</text>
</comment>
<dbReference type="OrthoDB" id="36124at2157"/>
<dbReference type="GO" id="GO:0004356">
    <property type="term" value="F:glutamine synthetase activity"/>
    <property type="evidence" value="ECO:0007669"/>
    <property type="project" value="UniProtKB-EC"/>
</dbReference>
<dbReference type="RefSeq" id="WP_048193539.1">
    <property type="nucleotide sequence ID" value="NZ_CAAGSM010000002.1"/>
</dbReference>
<proteinExistence type="inferred from homology"/>
<feature type="domain" description="GS beta-grasp" evidence="19">
    <location>
        <begin position="16"/>
        <end position="101"/>
    </location>
</feature>
<evidence type="ECO:0000256" key="10">
    <source>
        <dbReference type="ARBA" id="ARBA00022842"/>
    </source>
</evidence>
<dbReference type="AlphaFoldDB" id="A0A099T204"/>
<evidence type="ECO:0000259" key="19">
    <source>
        <dbReference type="PROSITE" id="PS51986"/>
    </source>
</evidence>
<dbReference type="NCBIfam" id="TIGR00653">
    <property type="entry name" value="GlnA"/>
    <property type="match status" value="1"/>
</dbReference>
<feature type="binding site" evidence="13">
    <location>
        <position position="326"/>
    </location>
    <ligand>
        <name>ATP</name>
        <dbReference type="ChEBI" id="CHEBI:30616"/>
    </ligand>
</feature>
<dbReference type="PROSITE" id="PS51986">
    <property type="entry name" value="GS_BETA_GRASP"/>
    <property type="match status" value="1"/>
</dbReference>
<name>A0A099T204_METMT</name>
<evidence type="ECO:0000256" key="13">
    <source>
        <dbReference type="PIRSR" id="PIRSR604809-2"/>
    </source>
</evidence>
<feature type="binding site" evidence="12">
    <location>
        <position position="302"/>
    </location>
    <ligand>
        <name>L-glutamate</name>
        <dbReference type="ChEBI" id="CHEBI:29985"/>
    </ligand>
</feature>
<dbReference type="Pfam" id="PF00120">
    <property type="entry name" value="Gln-synt_C"/>
    <property type="match status" value="1"/>
</dbReference>
<feature type="binding site" evidence="14">
    <location>
        <position position="194"/>
    </location>
    <ligand>
        <name>Mg(2+)</name>
        <dbReference type="ChEBI" id="CHEBI:18420"/>
        <label>1</label>
    </ligand>
</feature>
<dbReference type="InterPro" id="IPR014746">
    <property type="entry name" value="Gln_synth/guanido_kin_cat_dom"/>
</dbReference>
<keyword evidence="6 18" id="KW-0436">Ligase</keyword>
<evidence type="ECO:0000256" key="1">
    <source>
        <dbReference type="ARBA" id="ARBA00004496"/>
    </source>
</evidence>
<evidence type="ECO:0000256" key="12">
    <source>
        <dbReference type="PIRSR" id="PIRSR604809-1"/>
    </source>
</evidence>
<dbReference type="PROSITE" id="PS51987">
    <property type="entry name" value="GS_CATALYTIC"/>
    <property type="match status" value="1"/>
</dbReference>
<dbReference type="GO" id="GO:0046872">
    <property type="term" value="F:metal ion binding"/>
    <property type="evidence" value="ECO:0007669"/>
    <property type="project" value="UniProtKB-KW"/>
</dbReference>
<dbReference type="PANTHER" id="PTHR43407">
    <property type="entry name" value="GLUTAMINE SYNTHETASE"/>
    <property type="match status" value="1"/>
</dbReference>
<evidence type="ECO:0000256" key="18">
    <source>
        <dbReference type="RuleBase" id="RU004356"/>
    </source>
</evidence>
<dbReference type="EMBL" id="JRHO01000009">
    <property type="protein sequence ID" value="KGK99122.1"/>
    <property type="molecule type" value="Genomic_DNA"/>
</dbReference>
<sequence length="442" mass="49163">MNINTKEDVLKAIEANNVKFIRLQFTDIQGVVKDVEIPVTQVEKALGSGISFDGSSVEGFVRINESDMVLKPDVSSFAILPWNQSKGVVARMVCDVYLPDGTPFAGDPRYVLKKVMKEAEDMGFTLNVGPELEFFLFEKENGKATTIPHDFGRYFEFAPADLAEDVRRDIVLTLLDLGFDIEASHHEVAFGQHEIDFKYGGALSTADDVMTFKYVTRTIAKLNGLHATFMPKPIFGENGSGMHVNISLSKNGENAFYDPEGDMQISDEARYFIGGLLKHVKAITAISNPLVNSYKRLVPGYEAPVYIAWSGANRSSLIRIPAARGKGTRVELRSPDPSCNPYITFAAILAAGLDGIRNKIDPGENREENIFELSDKGLQDLGIETLPPTIKDAANYLAEDDLLREALGEHVHENVLRLARADWDAYRIQVHDWEVERYLNTI</sequence>
<protein>
    <recommendedName>
        <fullName evidence="4 18">Glutamine synthetase</fullName>
        <ecNumber evidence="3 18">6.3.1.2</ecNumber>
    </recommendedName>
</protein>
<dbReference type="SMART" id="SM01230">
    <property type="entry name" value="Gln-synt_C"/>
    <property type="match status" value="1"/>
</dbReference>
<evidence type="ECO:0000256" key="11">
    <source>
        <dbReference type="ARBA" id="ARBA00049436"/>
    </source>
</evidence>
<evidence type="ECO:0000256" key="7">
    <source>
        <dbReference type="ARBA" id="ARBA00022723"/>
    </source>
</evidence>
<feature type="binding site" evidence="14">
    <location>
        <position position="187"/>
    </location>
    <ligand>
        <name>Mg(2+)</name>
        <dbReference type="ChEBI" id="CHEBI:18420"/>
        <label>1</label>
    </ligand>
</feature>
<evidence type="ECO:0000256" key="2">
    <source>
        <dbReference type="ARBA" id="ARBA00009897"/>
    </source>
</evidence>
<dbReference type="Gene3D" id="3.30.590.10">
    <property type="entry name" value="Glutamine synthetase/guanido kinase, catalytic domain"/>
    <property type="match status" value="1"/>
</dbReference>
<gene>
    <name evidence="21" type="ORF">LI82_03580</name>
</gene>
<dbReference type="SUPFAM" id="SSF54368">
    <property type="entry name" value="Glutamine synthetase, N-terminal domain"/>
    <property type="match status" value="1"/>
</dbReference>
<comment type="subcellular location">
    <subcellularLocation>
        <location evidence="1 17">Cytoplasm</location>
    </subcellularLocation>
</comment>
<dbReference type="PROSITE" id="PS00181">
    <property type="entry name" value="GLNA_ATP"/>
    <property type="match status" value="1"/>
</dbReference>
<feature type="domain" description="GS catalytic" evidence="20">
    <location>
        <begin position="108"/>
        <end position="442"/>
    </location>
</feature>
<dbReference type="InterPro" id="IPR027303">
    <property type="entry name" value="Gln_synth_gly_rich_site"/>
</dbReference>
<feature type="binding site" evidence="13">
    <location>
        <position position="314"/>
    </location>
    <ligand>
        <name>ATP</name>
        <dbReference type="ChEBI" id="CHEBI:30616"/>
    </ligand>
</feature>
<feature type="binding site" evidence="12">
    <location>
        <position position="296"/>
    </location>
    <ligand>
        <name>L-glutamate</name>
        <dbReference type="ChEBI" id="CHEBI:29985"/>
    </ligand>
</feature>
<evidence type="ECO:0000313" key="22">
    <source>
        <dbReference type="Proteomes" id="UP000029859"/>
    </source>
</evidence>
<dbReference type="Gene3D" id="3.10.20.70">
    <property type="entry name" value="Glutamine synthetase, N-terminal domain"/>
    <property type="match status" value="1"/>
</dbReference>
<keyword evidence="9 13" id="KW-0067">ATP-binding</keyword>
<dbReference type="InterPro" id="IPR004809">
    <property type="entry name" value="Gln_synth_I"/>
</dbReference>
<evidence type="ECO:0000256" key="15">
    <source>
        <dbReference type="PROSITE-ProRule" id="PRU01330"/>
    </source>
</evidence>
<feature type="binding site" evidence="14">
    <location>
        <position position="131"/>
    </location>
    <ligand>
        <name>Mg(2+)</name>
        <dbReference type="ChEBI" id="CHEBI:18420"/>
        <label>1</label>
    </ligand>
</feature>
<accession>A0A099T204</accession>
<dbReference type="FunFam" id="3.10.20.70:FF:000005">
    <property type="entry name" value="Glutamine synthetase"/>
    <property type="match status" value="1"/>
</dbReference>
<feature type="binding site" evidence="12">
    <location>
        <position position="314"/>
    </location>
    <ligand>
        <name>L-glutamate</name>
        <dbReference type="ChEBI" id="CHEBI:29985"/>
    </ligand>
</feature>
<keyword evidence="7 14" id="KW-0479">Metal-binding</keyword>
<keyword evidence="5 17" id="KW-0963">Cytoplasm</keyword>
<dbReference type="InterPro" id="IPR036651">
    <property type="entry name" value="Gln_synt_N_sf"/>
</dbReference>
<evidence type="ECO:0000256" key="4">
    <source>
        <dbReference type="ARBA" id="ARBA00021364"/>
    </source>
</evidence>
<evidence type="ECO:0000256" key="5">
    <source>
        <dbReference type="ARBA" id="ARBA00022490"/>
    </source>
</evidence>
<evidence type="ECO:0000256" key="16">
    <source>
        <dbReference type="RuleBase" id="RU000384"/>
    </source>
</evidence>
<keyword evidence="8 13" id="KW-0547">Nucleotide-binding</keyword>
<evidence type="ECO:0000256" key="6">
    <source>
        <dbReference type="ARBA" id="ARBA00022598"/>
    </source>
</evidence>
<evidence type="ECO:0000313" key="21">
    <source>
        <dbReference type="EMBL" id="KGK99122.1"/>
    </source>
</evidence>
<feature type="binding site" evidence="12">
    <location>
        <begin position="238"/>
        <end position="239"/>
    </location>
    <ligand>
        <name>L-glutamate</name>
        <dbReference type="ChEBI" id="CHEBI:29985"/>
    </ligand>
</feature>
<feature type="binding site" evidence="14">
    <location>
        <position position="133"/>
    </location>
    <ligand>
        <name>Mg(2+)</name>
        <dbReference type="ChEBI" id="CHEBI:18420"/>
        <label>1</label>
    </ligand>
</feature>
<dbReference type="GO" id="GO:0006542">
    <property type="term" value="P:glutamine biosynthetic process"/>
    <property type="evidence" value="ECO:0007669"/>
    <property type="project" value="InterPro"/>
</dbReference>
<comment type="similarity">
    <text evidence="2 15 16">Belongs to the glutamine synthetase family.</text>
</comment>
<feature type="binding site" evidence="13">
    <location>
        <begin position="197"/>
        <end position="199"/>
    </location>
    <ligand>
        <name>ATP</name>
        <dbReference type="ChEBI" id="CHEBI:30616"/>
    </ligand>
</feature>
<evidence type="ECO:0000256" key="8">
    <source>
        <dbReference type="ARBA" id="ARBA00022741"/>
    </source>
</evidence>
<evidence type="ECO:0000256" key="14">
    <source>
        <dbReference type="PIRSR" id="PIRSR604809-3"/>
    </source>
</evidence>
<dbReference type="GO" id="GO:0005524">
    <property type="term" value="F:ATP binding"/>
    <property type="evidence" value="ECO:0007669"/>
    <property type="project" value="UniProtKB-KW"/>
</dbReference>
<feature type="binding site" evidence="14">
    <location>
        <position position="243"/>
    </location>
    <ligand>
        <name>Mg(2+)</name>
        <dbReference type="ChEBI" id="CHEBI:18420"/>
        <label>1</label>
    </ligand>
</feature>
<feature type="binding site" evidence="13">
    <location>
        <position position="182"/>
    </location>
    <ligand>
        <name>ATP</name>
        <dbReference type="ChEBI" id="CHEBI:30616"/>
    </ligand>
</feature>
<dbReference type="PROSITE" id="PS00180">
    <property type="entry name" value="GLNA_1"/>
    <property type="match status" value="1"/>
</dbReference>
<organism evidence="21 22">
    <name type="scientific">Methanococcoides methylutens</name>
    <dbReference type="NCBI Taxonomy" id="2226"/>
    <lineage>
        <taxon>Archaea</taxon>
        <taxon>Methanobacteriati</taxon>
        <taxon>Methanobacteriota</taxon>
        <taxon>Stenosarchaea group</taxon>
        <taxon>Methanomicrobia</taxon>
        <taxon>Methanosarcinales</taxon>
        <taxon>Methanosarcinaceae</taxon>
        <taxon>Methanococcoides</taxon>
    </lineage>
</organism>